<dbReference type="Proteomes" id="UP001476282">
    <property type="component" value="Unassembled WGS sequence"/>
</dbReference>
<sequence>MKRLAWISLIVAVLAGVAFTGWFVHRKSSERSAQAERNEAFERAGDLLQSGRADEALELLQSKFQPDLAFSELVAWPDRMAEAAAASRHFGQLENLVARYPAILREVEPAALWWLRMQLHRDRWDATGTVLDHWPAERQQHPDRWKLLEADHLLVDKRIREARESLESWSGEGEDEVNRQLRLALLSGDDEAKILSALDAARQALPESVDLHATAARYLERFGHAVMARREYIAAFLLEPDNPFHGDQLARFYLRTAALPQAIETWRQTAGKTGDVRSWWNVWFWERVTVPRGEKLEPKTGDWWAGVALDAAETPDADFLPAALLGDDVPPILSKNEAYHWLRVLQAAKGGDDARVLAELDGLNVESDSISRDLLAVMKALYQFRVNGEWPEKIELTRGPLNHRFLQELAKLRPAEAAALKDFLSSKLAPAAVLLANGWTGAADRLVATADIVDLPPIADWLPFAWTKSTARLHGPQAGLEAAAAFPEDMAVRGLAGELMLSAGKTDEGLEQLETVANEPGGVGFRASYLLALADLERSRFDEFDTRIAGRKDLAESVGGRELTARAALARKDEAKARAIYDALGTESVEGCVFRYRAAMDASDKAGARTILQDLIRIAPNEPVFHQWLNELDRGNS</sequence>
<keyword evidence="2" id="KW-1185">Reference proteome</keyword>
<protein>
    <recommendedName>
        <fullName evidence="3">Tetratricopeptide repeat protein</fullName>
    </recommendedName>
</protein>
<name>A0ABP9UUF0_9BACT</name>
<dbReference type="RefSeq" id="WP_353567100.1">
    <property type="nucleotide sequence ID" value="NZ_BAABRI010000011.1"/>
</dbReference>
<reference evidence="1 2" key="1">
    <citation type="submission" date="2024-02" db="EMBL/GenBank/DDBJ databases">
        <title>Haloferula sargassicola NBRC 104335.</title>
        <authorList>
            <person name="Ichikawa N."/>
            <person name="Katano-Makiyama Y."/>
            <person name="Hidaka K."/>
        </authorList>
    </citation>
    <scope>NUCLEOTIDE SEQUENCE [LARGE SCALE GENOMIC DNA]</scope>
    <source>
        <strain evidence="1 2">NBRC 104335</strain>
    </source>
</reference>
<proteinExistence type="predicted"/>
<comment type="caution">
    <text evidence="1">The sequence shown here is derived from an EMBL/GenBank/DDBJ whole genome shotgun (WGS) entry which is preliminary data.</text>
</comment>
<dbReference type="EMBL" id="BAABRI010000011">
    <property type="protein sequence ID" value="GAA5482974.1"/>
    <property type="molecule type" value="Genomic_DNA"/>
</dbReference>
<gene>
    <name evidence="1" type="ORF">Hsar01_02200</name>
</gene>
<evidence type="ECO:0000313" key="2">
    <source>
        <dbReference type="Proteomes" id="UP001476282"/>
    </source>
</evidence>
<accession>A0ABP9UUF0</accession>
<evidence type="ECO:0008006" key="3">
    <source>
        <dbReference type="Google" id="ProtNLM"/>
    </source>
</evidence>
<evidence type="ECO:0000313" key="1">
    <source>
        <dbReference type="EMBL" id="GAA5482974.1"/>
    </source>
</evidence>
<organism evidence="1 2">
    <name type="scientific">Haloferula sargassicola</name>
    <dbReference type="NCBI Taxonomy" id="490096"/>
    <lineage>
        <taxon>Bacteria</taxon>
        <taxon>Pseudomonadati</taxon>
        <taxon>Verrucomicrobiota</taxon>
        <taxon>Verrucomicrobiia</taxon>
        <taxon>Verrucomicrobiales</taxon>
        <taxon>Verrucomicrobiaceae</taxon>
        <taxon>Haloferula</taxon>
    </lineage>
</organism>